<dbReference type="InterPro" id="IPR039621">
    <property type="entry name" value="BG1-like"/>
</dbReference>
<comment type="similarity">
    <text evidence="3">Belongs to the BIG GRAIN 1 (BG1) plant protein family.</text>
</comment>
<evidence type="ECO:0000256" key="6">
    <source>
        <dbReference type="ARBA" id="ARBA00023136"/>
    </source>
</evidence>
<keyword evidence="10" id="KW-1185">Reference proteome</keyword>
<evidence type="ECO:0000256" key="2">
    <source>
        <dbReference type="ARBA" id="ARBA00004236"/>
    </source>
</evidence>
<evidence type="ECO:0000256" key="8">
    <source>
        <dbReference type="SAM" id="MobiDB-lite"/>
    </source>
</evidence>
<comment type="function">
    <text evidence="1">Involved in auxin transport. Regulator of the auxin signaling pathway.</text>
</comment>
<dbReference type="PANTHER" id="PTHR33541:SF12">
    <property type="entry name" value="PROTEIN BIG GRAIN 1-LIKE A"/>
    <property type="match status" value="1"/>
</dbReference>
<comment type="caution">
    <text evidence="9">The sequence shown here is derived from an EMBL/GenBank/DDBJ whole genome shotgun (WGS) entry which is preliminary data.</text>
</comment>
<name>A0A6A6LVW6_HEVBR</name>
<evidence type="ECO:0000256" key="7">
    <source>
        <dbReference type="ARBA" id="ARBA00023294"/>
    </source>
</evidence>
<dbReference type="GO" id="GO:0005886">
    <property type="term" value="C:plasma membrane"/>
    <property type="evidence" value="ECO:0007669"/>
    <property type="project" value="UniProtKB-SubCell"/>
</dbReference>
<gene>
    <name evidence="9" type="ORF">GH714_029501</name>
</gene>
<dbReference type="EMBL" id="JAAGAX010000009">
    <property type="protein sequence ID" value="KAF2304293.1"/>
    <property type="molecule type" value="Genomic_DNA"/>
</dbReference>
<evidence type="ECO:0000313" key="10">
    <source>
        <dbReference type="Proteomes" id="UP000467840"/>
    </source>
</evidence>
<evidence type="ECO:0000256" key="3">
    <source>
        <dbReference type="ARBA" id="ARBA00010067"/>
    </source>
</evidence>
<keyword evidence="5" id="KW-1003">Cell membrane</keyword>
<feature type="region of interest" description="Disordered" evidence="8">
    <location>
        <begin position="124"/>
        <end position="175"/>
    </location>
</feature>
<feature type="compositionally biased region" description="Low complexity" evidence="8">
    <location>
        <begin position="124"/>
        <end position="136"/>
    </location>
</feature>
<sequence>MPKKHSKGSCIKSGVAIEEDKEMAALRRACLIEKWMDHKILVPVDSHPPIQSPSTVQDQGPLHSPPHRGLSPSATEQTPRVEEGIIKSKSRALKIYNNLKKVKQPISPGGKLANFINSLFTSGNTKKSKNSSSISNCDEDWKSKPGRATSTCSSASSFSRSCLSKSSPSTREKLRNGVKRSVRFCPVSVIVDEDCRPCGHKSLYEKEESSSVMSVSLPTAWKIGKSPSRKVDDELKYQVMEKSKRVEEVAREILKDYHQNQKKNDDLIMRSVGCKYNDHLEDDDDDDDDISCSSSDLFELDHLSAIGKDRYCQELPVYETTHVDTNRAIANGLIM</sequence>
<evidence type="ECO:0000256" key="5">
    <source>
        <dbReference type="ARBA" id="ARBA00022475"/>
    </source>
</evidence>
<comment type="subcellular location">
    <subcellularLocation>
        <location evidence="2">Cell membrane</location>
    </subcellularLocation>
</comment>
<protein>
    <recommendedName>
        <fullName evidence="11">Protein BIG GRAIN 1-like A</fullName>
    </recommendedName>
</protein>
<dbReference type="PANTHER" id="PTHR33541">
    <property type="entry name" value="PROTEIN BIG GRAIN 1-LIKE A-RELATED"/>
    <property type="match status" value="1"/>
</dbReference>
<dbReference type="GO" id="GO:0009734">
    <property type="term" value="P:auxin-activated signaling pathway"/>
    <property type="evidence" value="ECO:0007669"/>
    <property type="project" value="UniProtKB-KW"/>
</dbReference>
<keyword evidence="6" id="KW-0472">Membrane</keyword>
<evidence type="ECO:0008006" key="11">
    <source>
        <dbReference type="Google" id="ProtNLM"/>
    </source>
</evidence>
<keyword evidence="7" id="KW-0927">Auxin signaling pathway</keyword>
<evidence type="ECO:0000256" key="4">
    <source>
        <dbReference type="ARBA" id="ARBA00022448"/>
    </source>
</evidence>
<feature type="compositionally biased region" description="Low complexity" evidence="8">
    <location>
        <begin position="150"/>
        <end position="169"/>
    </location>
</feature>
<dbReference type="AlphaFoldDB" id="A0A6A6LVW6"/>
<evidence type="ECO:0000313" key="9">
    <source>
        <dbReference type="EMBL" id="KAF2304293.1"/>
    </source>
</evidence>
<accession>A0A6A6LVW6</accession>
<dbReference type="Proteomes" id="UP000467840">
    <property type="component" value="Chromosome 16"/>
</dbReference>
<proteinExistence type="inferred from homology"/>
<organism evidence="9 10">
    <name type="scientific">Hevea brasiliensis</name>
    <name type="common">Para rubber tree</name>
    <name type="synonym">Siphonia brasiliensis</name>
    <dbReference type="NCBI Taxonomy" id="3981"/>
    <lineage>
        <taxon>Eukaryota</taxon>
        <taxon>Viridiplantae</taxon>
        <taxon>Streptophyta</taxon>
        <taxon>Embryophyta</taxon>
        <taxon>Tracheophyta</taxon>
        <taxon>Spermatophyta</taxon>
        <taxon>Magnoliopsida</taxon>
        <taxon>eudicotyledons</taxon>
        <taxon>Gunneridae</taxon>
        <taxon>Pentapetalae</taxon>
        <taxon>rosids</taxon>
        <taxon>fabids</taxon>
        <taxon>Malpighiales</taxon>
        <taxon>Euphorbiaceae</taxon>
        <taxon>Crotonoideae</taxon>
        <taxon>Micrandreae</taxon>
        <taxon>Hevea</taxon>
    </lineage>
</organism>
<reference evidence="9 10" key="1">
    <citation type="journal article" date="2020" name="Mol. Plant">
        <title>The Chromosome-Based Rubber Tree Genome Provides New Insights into Spurge Genome Evolution and Rubber Biosynthesis.</title>
        <authorList>
            <person name="Liu J."/>
            <person name="Shi C."/>
            <person name="Shi C.C."/>
            <person name="Li W."/>
            <person name="Zhang Q.J."/>
            <person name="Zhang Y."/>
            <person name="Li K."/>
            <person name="Lu H.F."/>
            <person name="Shi C."/>
            <person name="Zhu S.T."/>
            <person name="Xiao Z.Y."/>
            <person name="Nan H."/>
            <person name="Yue Y."/>
            <person name="Zhu X.G."/>
            <person name="Wu Y."/>
            <person name="Hong X.N."/>
            <person name="Fan G.Y."/>
            <person name="Tong Y."/>
            <person name="Zhang D."/>
            <person name="Mao C.L."/>
            <person name="Liu Y.L."/>
            <person name="Hao S.J."/>
            <person name="Liu W.Q."/>
            <person name="Lv M.Q."/>
            <person name="Zhang H.B."/>
            <person name="Liu Y."/>
            <person name="Hu-Tang G.R."/>
            <person name="Wang J.P."/>
            <person name="Wang J.H."/>
            <person name="Sun Y.H."/>
            <person name="Ni S.B."/>
            <person name="Chen W.B."/>
            <person name="Zhang X.C."/>
            <person name="Jiao Y.N."/>
            <person name="Eichler E.E."/>
            <person name="Li G.H."/>
            <person name="Liu X."/>
            <person name="Gao L.Z."/>
        </authorList>
    </citation>
    <scope>NUCLEOTIDE SEQUENCE [LARGE SCALE GENOMIC DNA]</scope>
    <source>
        <strain evidence="10">cv. GT1</strain>
        <tissue evidence="9">Leaf</tissue>
    </source>
</reference>
<feature type="region of interest" description="Disordered" evidence="8">
    <location>
        <begin position="46"/>
        <end position="81"/>
    </location>
</feature>
<keyword evidence="4" id="KW-0813">Transport</keyword>
<evidence type="ECO:0000256" key="1">
    <source>
        <dbReference type="ARBA" id="ARBA00002281"/>
    </source>
</evidence>